<feature type="binding site" evidence="4">
    <location>
        <begin position="321"/>
        <end position="323"/>
    </location>
    <ligand>
        <name>NAD(+)</name>
        <dbReference type="ChEBI" id="CHEBI:57540"/>
    </ligand>
</feature>
<feature type="binding site" evidence="4">
    <location>
        <position position="251"/>
    </location>
    <ligand>
        <name>NAD(+)</name>
        <dbReference type="ChEBI" id="CHEBI:57540"/>
    </ligand>
</feature>
<dbReference type="SMART" id="SM00996">
    <property type="entry name" value="AdoHcyase"/>
    <property type="match status" value="1"/>
</dbReference>
<dbReference type="PROSITE" id="PS00739">
    <property type="entry name" value="ADOHCYASE_2"/>
    <property type="match status" value="1"/>
</dbReference>
<feature type="binding site" evidence="4">
    <location>
        <position position="300"/>
    </location>
    <ligand>
        <name>NAD(+)</name>
        <dbReference type="ChEBI" id="CHEBI:57540"/>
    </ligand>
</feature>
<organism evidence="8 9">
    <name type="scientific">Lacimicrobium alkaliphilum</name>
    <dbReference type="NCBI Taxonomy" id="1526571"/>
    <lineage>
        <taxon>Bacteria</taxon>
        <taxon>Pseudomonadati</taxon>
        <taxon>Pseudomonadota</taxon>
        <taxon>Gammaproteobacteria</taxon>
        <taxon>Alteromonadales</taxon>
        <taxon>Alteromonadaceae</taxon>
        <taxon>Lacimicrobium</taxon>
    </lineage>
</organism>
<dbReference type="Gene3D" id="3.40.50.720">
    <property type="entry name" value="NAD(P)-binding Rossmann-like Domain"/>
    <property type="match status" value="1"/>
</dbReference>
<evidence type="ECO:0000256" key="6">
    <source>
        <dbReference type="RuleBase" id="RU004166"/>
    </source>
</evidence>
<evidence type="ECO:0000256" key="2">
    <source>
        <dbReference type="ARBA" id="ARBA00022563"/>
    </source>
</evidence>
<comment type="pathway">
    <text evidence="4 5">Amino-acid biosynthesis; L-homocysteine biosynthesis; L-homocysteine from S-adenosyl-L-homocysteine: step 1/1.</text>
</comment>
<evidence type="ECO:0000256" key="4">
    <source>
        <dbReference type="HAMAP-Rule" id="MF_00563"/>
    </source>
</evidence>
<dbReference type="NCBIfam" id="TIGR00936">
    <property type="entry name" value="ahcY"/>
    <property type="match status" value="1"/>
</dbReference>
<name>A0ABQ1QYU5_9ALTE</name>
<dbReference type="RefSeq" id="WP_244903104.1">
    <property type="nucleotide sequence ID" value="NZ_BMGJ01000001.1"/>
</dbReference>
<evidence type="ECO:0000256" key="5">
    <source>
        <dbReference type="RuleBase" id="RU000548"/>
    </source>
</evidence>
<feature type="binding site" evidence="4">
    <location>
        <position position="369"/>
    </location>
    <ligand>
        <name>NAD(+)</name>
        <dbReference type="ChEBI" id="CHEBI:57540"/>
    </ligand>
</feature>
<dbReference type="EMBL" id="BMGJ01000001">
    <property type="protein sequence ID" value="GGD50577.1"/>
    <property type="molecule type" value="Genomic_DNA"/>
</dbReference>
<comment type="cofactor">
    <cofactor evidence="4 5">
        <name>NAD(+)</name>
        <dbReference type="ChEBI" id="CHEBI:57540"/>
    </cofactor>
    <text evidence="4 5">Binds 1 NAD(+) per subunit.</text>
</comment>
<sequence>MQYDNMTVKSGDYKVADLSLAEWGRKELTIAESEMPALMAIREKYSANKPLAGARILGCIHMTIQTGVLIETLLALGAEVRWSSCNIFSTQDHAAAAMVAAGVPVFAWKGETEEEYDWCLEQTIVKDGQPWNANMVLDDGGDLTAMLHQKYPQVLENVHGITEETTTGVHRLQEMLKAGTLKVPAINVNDAVTKSKNDNKYGCRHSLNDAIKRATDHLLAGKKALVIGYGDVGKGSALSLRQEGMIVRISEIDPICAMQACMDGFEVASPYNDGVNTGKIEDINKPLLQSTDLLVTTTGNVDVCDAAMLQSLKAGAVVCNIGHFDNEIDTAFMRKNWQWDEIKPQVHKILRSDDPHDNLLLLSEGRLVNLGNATGHPSRIMDGSFANQVMAQLHLFQQGFASMSVADQADAMRVEVLPKQLDEEVARYMVQGFGGVVTKMTARQADYIHVPVEGPFKDDSYRY</sequence>
<dbReference type="SUPFAM" id="SSF52283">
    <property type="entry name" value="Formate/glycerate dehydrogenase catalytic domain-like"/>
    <property type="match status" value="1"/>
</dbReference>
<comment type="catalytic activity">
    <reaction evidence="4 5">
        <text>S-adenosyl-L-homocysteine + H2O = L-homocysteine + adenosine</text>
        <dbReference type="Rhea" id="RHEA:21708"/>
        <dbReference type="ChEBI" id="CHEBI:15377"/>
        <dbReference type="ChEBI" id="CHEBI:16335"/>
        <dbReference type="ChEBI" id="CHEBI:57856"/>
        <dbReference type="ChEBI" id="CHEBI:58199"/>
        <dbReference type="EC" id="3.13.2.1"/>
    </reaction>
</comment>
<dbReference type="CDD" id="cd00401">
    <property type="entry name" value="SAHH"/>
    <property type="match status" value="1"/>
</dbReference>
<dbReference type="PROSITE" id="PS00738">
    <property type="entry name" value="ADOHCYASE_1"/>
    <property type="match status" value="1"/>
</dbReference>
<feature type="binding site" evidence="4">
    <location>
        <begin position="228"/>
        <end position="233"/>
    </location>
    <ligand>
        <name>NAD(+)</name>
        <dbReference type="ChEBI" id="CHEBI:57540"/>
    </ligand>
</feature>
<dbReference type="InterPro" id="IPR042172">
    <property type="entry name" value="Adenosylhomocyst_ase-like_sf"/>
</dbReference>
<feature type="binding site" evidence="4">
    <location>
        <position position="63"/>
    </location>
    <ligand>
        <name>substrate</name>
    </ligand>
</feature>
<dbReference type="PANTHER" id="PTHR23420">
    <property type="entry name" value="ADENOSYLHOMOCYSTEINASE"/>
    <property type="match status" value="1"/>
</dbReference>
<keyword evidence="4" id="KW-0963">Cytoplasm</keyword>
<gene>
    <name evidence="4 8" type="primary">ahcY</name>
    <name evidence="8" type="ORF">GCM10011357_03120</name>
</gene>
<comment type="subcellular location">
    <subcellularLocation>
        <location evidence="4">Cytoplasm</location>
    </subcellularLocation>
</comment>
<protein>
    <recommendedName>
        <fullName evidence="4">Adenosylhomocysteinase</fullName>
        <ecNumber evidence="4">3.13.2.1</ecNumber>
    </recommendedName>
    <alternativeName>
        <fullName evidence="4">S-adenosyl-L-homocysteine hydrolase</fullName>
        <shortName evidence="4">AdoHcyase</shortName>
    </alternativeName>
</protein>
<accession>A0ABQ1QYU5</accession>
<dbReference type="PANTHER" id="PTHR23420:SF0">
    <property type="entry name" value="ADENOSYLHOMOCYSTEINASE"/>
    <property type="match status" value="1"/>
</dbReference>
<evidence type="ECO:0000256" key="1">
    <source>
        <dbReference type="ARBA" id="ARBA00007122"/>
    </source>
</evidence>
<evidence type="ECO:0000259" key="7">
    <source>
        <dbReference type="SMART" id="SM00997"/>
    </source>
</evidence>
<feature type="binding site" evidence="4">
    <location>
        <position position="198"/>
    </location>
    <ligand>
        <name>substrate</name>
    </ligand>
</feature>
<dbReference type="Pfam" id="PF00670">
    <property type="entry name" value="AdoHcyase_NAD"/>
    <property type="match status" value="1"/>
</dbReference>
<proteinExistence type="inferred from homology"/>
<keyword evidence="3 4" id="KW-0520">NAD</keyword>
<dbReference type="InterPro" id="IPR000043">
    <property type="entry name" value="Adenosylhomocysteinase-like"/>
</dbReference>
<feature type="binding site" evidence="4">
    <location>
        <position position="139"/>
    </location>
    <ligand>
        <name>substrate</name>
    </ligand>
</feature>
<feature type="binding site" evidence="4">
    <location>
        <begin position="165"/>
        <end position="167"/>
    </location>
    <ligand>
        <name>NAD(+)</name>
        <dbReference type="ChEBI" id="CHEBI:57540"/>
    </ligand>
</feature>
<keyword evidence="2 4" id="KW-0554">One-carbon metabolism</keyword>
<feature type="binding site" evidence="4">
    <location>
        <position position="194"/>
    </location>
    <ligand>
        <name>substrate</name>
    </ligand>
</feature>
<comment type="similarity">
    <text evidence="1 4 6">Belongs to the adenosylhomocysteinase family.</text>
</comment>
<dbReference type="InterPro" id="IPR036291">
    <property type="entry name" value="NAD(P)-bd_dom_sf"/>
</dbReference>
<comment type="function">
    <text evidence="4">May play a key role in the regulation of the intracellular concentration of adenosylhomocysteine.</text>
</comment>
<dbReference type="NCBIfam" id="NF004005">
    <property type="entry name" value="PRK05476.2-3"/>
    <property type="match status" value="1"/>
</dbReference>
<dbReference type="Pfam" id="PF05221">
    <property type="entry name" value="AdoHcyase"/>
    <property type="match status" value="1"/>
</dbReference>
<reference evidence="9" key="1">
    <citation type="journal article" date="2019" name="Int. J. Syst. Evol. Microbiol.">
        <title>The Global Catalogue of Microorganisms (GCM) 10K type strain sequencing project: providing services to taxonomists for standard genome sequencing and annotation.</title>
        <authorList>
            <consortium name="The Broad Institute Genomics Platform"/>
            <consortium name="The Broad Institute Genome Sequencing Center for Infectious Disease"/>
            <person name="Wu L."/>
            <person name="Ma J."/>
        </authorList>
    </citation>
    <scope>NUCLEOTIDE SEQUENCE [LARGE SCALE GENOMIC DNA]</scope>
    <source>
        <strain evidence="9">CGMCC 1.12923</strain>
    </source>
</reference>
<feature type="domain" description="S-adenosyl-L-homocysteine hydrolase NAD binding" evidence="7">
    <location>
        <begin position="199"/>
        <end position="375"/>
    </location>
</feature>
<keyword evidence="4 5" id="KW-0378">Hydrolase</keyword>
<evidence type="ECO:0000313" key="9">
    <source>
        <dbReference type="Proteomes" id="UP000614272"/>
    </source>
</evidence>
<dbReference type="InterPro" id="IPR015878">
    <property type="entry name" value="Ado_hCys_hydrolase_NAD-bd"/>
</dbReference>
<comment type="caution">
    <text evidence="8">The sequence shown here is derived from an EMBL/GenBank/DDBJ whole genome shotgun (WGS) entry which is preliminary data.</text>
</comment>
<feature type="binding site" evidence="4">
    <location>
        <position position="199"/>
    </location>
    <ligand>
        <name>NAD(+)</name>
        <dbReference type="ChEBI" id="CHEBI:57540"/>
    </ligand>
</feature>
<feature type="binding site" evidence="4">
    <location>
        <position position="164"/>
    </location>
    <ligand>
        <name>substrate</name>
    </ligand>
</feature>
<keyword evidence="9" id="KW-1185">Reference proteome</keyword>
<dbReference type="HAMAP" id="MF_00563">
    <property type="entry name" value="AdoHcyase"/>
    <property type="match status" value="1"/>
</dbReference>
<dbReference type="Gene3D" id="3.40.50.1480">
    <property type="entry name" value="Adenosylhomocysteinase-like"/>
    <property type="match status" value="3"/>
</dbReference>
<dbReference type="EC" id="3.13.2.1" evidence="4"/>
<dbReference type="Proteomes" id="UP000614272">
    <property type="component" value="Unassembled WGS sequence"/>
</dbReference>
<dbReference type="PIRSF" id="PIRSF001109">
    <property type="entry name" value="Ad_hcy_hydrolase"/>
    <property type="match status" value="1"/>
</dbReference>
<dbReference type="SUPFAM" id="SSF51735">
    <property type="entry name" value="NAD(P)-binding Rossmann-fold domains"/>
    <property type="match status" value="1"/>
</dbReference>
<dbReference type="SMART" id="SM00997">
    <property type="entry name" value="AdoHcyase_NAD"/>
    <property type="match status" value="1"/>
</dbReference>
<evidence type="ECO:0000313" key="8">
    <source>
        <dbReference type="EMBL" id="GGD50577.1"/>
    </source>
</evidence>
<evidence type="ECO:0000256" key="3">
    <source>
        <dbReference type="ARBA" id="ARBA00023027"/>
    </source>
</evidence>
<dbReference type="InterPro" id="IPR020082">
    <property type="entry name" value="S-Ado-L-homoCys_hydrolase_CS"/>
</dbReference>